<evidence type="ECO:0000256" key="5">
    <source>
        <dbReference type="ARBA" id="ARBA00023242"/>
    </source>
</evidence>
<dbReference type="Pfam" id="PF11754">
    <property type="entry name" value="Velvet"/>
    <property type="match status" value="2"/>
</dbReference>
<evidence type="ECO:0000256" key="2">
    <source>
        <dbReference type="ARBA" id="ARBA00022969"/>
    </source>
</evidence>
<name>A0A2J6Q6S7_9HELO</name>
<keyword evidence="4" id="KW-0804">Transcription</keyword>
<dbReference type="Gene3D" id="2.60.40.3960">
    <property type="entry name" value="Velvet domain"/>
    <property type="match status" value="1"/>
</dbReference>
<feature type="compositionally biased region" description="Polar residues" evidence="6">
    <location>
        <begin position="257"/>
        <end position="275"/>
    </location>
</feature>
<feature type="region of interest" description="Disordered" evidence="6">
    <location>
        <begin position="489"/>
        <end position="541"/>
    </location>
</feature>
<sequence length="541" mass="59351">MTSPNLLLRQTASTIISERISNARDIRGTRNLDEKAGETPVASMNVVHSTHQFADAATAQIQGLRSDHCQLVIRQGPQHARVAVGKEKDRKPVDPPPIIQLKISPQWDPGQNYLQSPYFFMSCSLIGQDEGIPQGTLGAALAGTLVSSLHRQKDTDNNDGAFFVFGDLSVKLEGTFRLQFNLYEMRQNECYHIKCIVSDPFPVHSTKNFPGMSESTFLTRSFSDQGVRLRLRKEPRTLLRKRGPAHDDYQPRHYRTSNRQSSQATERQSMTSPESQDAVHQIEQGEFVESPQGISGYDQQPQMGRQFSGSSASFASMPYDESSKRPRTGSEHGQTPTFSQQPMENQVYRGLYSDPQQSAFSAFSPQGQHAGGYGAYTYSQSPQASNISARDQYFAQKLSTQTGTTLPYDQSQRSPQYQSFTPQTQAIHYAPSPRQQGQYGTIMAPSLPTSRLIDTTQASMEGLGIKGPNSPAGGPPTLGMAAATTWGKSPNMPYLPSSGRRDSYQSFQSPNPNTNLSAGSMSGMYAGPPVTTTGPSGLDGY</sequence>
<proteinExistence type="predicted"/>
<feature type="region of interest" description="Disordered" evidence="6">
    <location>
        <begin position="233"/>
        <end position="342"/>
    </location>
</feature>
<evidence type="ECO:0000256" key="1">
    <source>
        <dbReference type="ARBA" id="ARBA00004123"/>
    </source>
</evidence>
<dbReference type="InterPro" id="IPR037525">
    <property type="entry name" value="Velvet_dom"/>
</dbReference>
<dbReference type="GO" id="GO:0030435">
    <property type="term" value="P:sporulation resulting in formation of a cellular spore"/>
    <property type="evidence" value="ECO:0007669"/>
    <property type="project" value="UniProtKB-KW"/>
</dbReference>
<feature type="domain" description="Velvet" evidence="7">
    <location>
        <begin position="63"/>
        <end position="232"/>
    </location>
</feature>
<gene>
    <name evidence="8" type="ORF">NA56DRAFT_107831</name>
</gene>
<dbReference type="InterPro" id="IPR038491">
    <property type="entry name" value="Velvet_dom_sf"/>
</dbReference>
<evidence type="ECO:0000313" key="9">
    <source>
        <dbReference type="Proteomes" id="UP000235672"/>
    </source>
</evidence>
<keyword evidence="9" id="KW-1185">Reference proteome</keyword>
<evidence type="ECO:0000256" key="3">
    <source>
        <dbReference type="ARBA" id="ARBA00023015"/>
    </source>
</evidence>
<feature type="compositionally biased region" description="Polar residues" evidence="6">
    <location>
        <begin position="331"/>
        <end position="342"/>
    </location>
</feature>
<feature type="compositionally biased region" description="Polar residues" evidence="6">
    <location>
        <begin position="504"/>
        <end position="520"/>
    </location>
</feature>
<organism evidence="8 9">
    <name type="scientific">Hyaloscypha hepaticicola</name>
    <dbReference type="NCBI Taxonomy" id="2082293"/>
    <lineage>
        <taxon>Eukaryota</taxon>
        <taxon>Fungi</taxon>
        <taxon>Dikarya</taxon>
        <taxon>Ascomycota</taxon>
        <taxon>Pezizomycotina</taxon>
        <taxon>Leotiomycetes</taxon>
        <taxon>Helotiales</taxon>
        <taxon>Hyaloscyphaceae</taxon>
        <taxon>Hyaloscypha</taxon>
    </lineage>
</organism>
<keyword evidence="3" id="KW-0805">Transcription regulation</keyword>
<evidence type="ECO:0000313" key="8">
    <source>
        <dbReference type="EMBL" id="PMD21987.1"/>
    </source>
</evidence>
<accession>A0A2J6Q6S7</accession>
<evidence type="ECO:0000256" key="4">
    <source>
        <dbReference type="ARBA" id="ARBA00023163"/>
    </source>
</evidence>
<feature type="compositionally biased region" description="Polar residues" evidence="6">
    <location>
        <begin position="297"/>
        <end position="314"/>
    </location>
</feature>
<keyword evidence="2" id="KW-0749">Sporulation</keyword>
<protein>
    <recommendedName>
        <fullName evidence="7">Velvet domain-containing protein</fullName>
    </recommendedName>
</protein>
<dbReference type="InterPro" id="IPR021740">
    <property type="entry name" value="Velvet"/>
</dbReference>
<dbReference type="OrthoDB" id="5599552at2759"/>
<evidence type="ECO:0000259" key="7">
    <source>
        <dbReference type="PROSITE" id="PS51821"/>
    </source>
</evidence>
<dbReference type="PANTHER" id="PTHR33572:SF18">
    <property type="entry name" value="SPORE DEVELOPMENT REGULATOR VOSA"/>
    <property type="match status" value="1"/>
</dbReference>
<keyword evidence="5" id="KW-0539">Nucleus</keyword>
<dbReference type="Proteomes" id="UP000235672">
    <property type="component" value="Unassembled WGS sequence"/>
</dbReference>
<dbReference type="GO" id="GO:0005634">
    <property type="term" value="C:nucleus"/>
    <property type="evidence" value="ECO:0007669"/>
    <property type="project" value="UniProtKB-SubCell"/>
</dbReference>
<dbReference type="EMBL" id="KZ613479">
    <property type="protein sequence ID" value="PMD21987.1"/>
    <property type="molecule type" value="Genomic_DNA"/>
</dbReference>
<dbReference type="AlphaFoldDB" id="A0A2J6Q6S7"/>
<comment type="subcellular location">
    <subcellularLocation>
        <location evidence="1">Nucleus</location>
    </subcellularLocation>
</comment>
<evidence type="ECO:0000256" key="6">
    <source>
        <dbReference type="SAM" id="MobiDB-lite"/>
    </source>
</evidence>
<dbReference type="STRING" id="1745343.A0A2J6Q6S7"/>
<dbReference type="PANTHER" id="PTHR33572">
    <property type="entry name" value="SPORE DEVELOPMENT REGULATOR VOSA"/>
    <property type="match status" value="1"/>
</dbReference>
<reference evidence="8 9" key="1">
    <citation type="submission" date="2016-05" db="EMBL/GenBank/DDBJ databases">
        <title>A degradative enzymes factory behind the ericoid mycorrhizal symbiosis.</title>
        <authorList>
            <consortium name="DOE Joint Genome Institute"/>
            <person name="Martino E."/>
            <person name="Morin E."/>
            <person name="Grelet G."/>
            <person name="Kuo A."/>
            <person name="Kohler A."/>
            <person name="Daghino S."/>
            <person name="Barry K."/>
            <person name="Choi C."/>
            <person name="Cichocki N."/>
            <person name="Clum A."/>
            <person name="Copeland A."/>
            <person name="Hainaut M."/>
            <person name="Haridas S."/>
            <person name="Labutti K."/>
            <person name="Lindquist E."/>
            <person name="Lipzen A."/>
            <person name="Khouja H.-R."/>
            <person name="Murat C."/>
            <person name="Ohm R."/>
            <person name="Olson A."/>
            <person name="Spatafora J."/>
            <person name="Veneault-Fourrey C."/>
            <person name="Henrissat B."/>
            <person name="Grigoriev I."/>
            <person name="Martin F."/>
            <person name="Perotto S."/>
        </authorList>
    </citation>
    <scope>NUCLEOTIDE SEQUENCE [LARGE SCALE GENOMIC DNA]</scope>
    <source>
        <strain evidence="8 9">UAMH 7357</strain>
    </source>
</reference>
<dbReference type="PROSITE" id="PS51821">
    <property type="entry name" value="VELVET"/>
    <property type="match status" value="1"/>
</dbReference>
<feature type="compositionally biased region" description="Basic and acidic residues" evidence="6">
    <location>
        <begin position="321"/>
        <end position="330"/>
    </location>
</feature>